<dbReference type="OrthoDB" id="18577at2759"/>
<keyword evidence="4 12" id="KW-0812">Transmembrane</keyword>
<dbReference type="GO" id="GO:0048039">
    <property type="term" value="F:ubiquinone binding"/>
    <property type="evidence" value="ECO:0007669"/>
    <property type="project" value="TreeGrafter"/>
</dbReference>
<reference evidence="14" key="1">
    <citation type="submission" date="2017-01" db="EMBL/GenBank/DDBJ databases">
        <authorList>
            <person name="Wang Y."/>
            <person name="White M."/>
            <person name="Kvist S."/>
            <person name="Moncalvo J.-M."/>
        </authorList>
    </citation>
    <scope>NUCLEOTIDE SEQUENCE [LARGE SCALE GENOMIC DNA]</scope>
    <source>
        <strain evidence="14">COL-18-3</strain>
    </source>
</reference>
<comment type="subcellular location">
    <subcellularLocation>
        <location evidence="1 12">Mitochondrion inner membrane</location>
        <topology evidence="1 12">Multi-pass membrane protein</topology>
    </subcellularLocation>
</comment>
<proteinExistence type="inferred from homology"/>
<feature type="transmembrane region" description="Helical" evidence="12">
    <location>
        <begin position="92"/>
        <end position="111"/>
    </location>
</feature>
<evidence type="ECO:0000256" key="11">
    <source>
        <dbReference type="PIRSR" id="PIRSR607992-2"/>
    </source>
</evidence>
<keyword evidence="11" id="KW-0408">Iron</keyword>
<evidence type="ECO:0000256" key="3">
    <source>
        <dbReference type="ARBA" id="ARBA00022448"/>
    </source>
</evidence>
<dbReference type="AlphaFoldDB" id="A0A1R1PRL7"/>
<keyword evidence="6 12" id="KW-0809">Transit peptide</keyword>
<keyword evidence="3" id="KW-0813">Transport</keyword>
<keyword evidence="14" id="KW-1185">Reference proteome</keyword>
<evidence type="ECO:0000256" key="1">
    <source>
        <dbReference type="ARBA" id="ARBA00004448"/>
    </source>
</evidence>
<dbReference type="PANTHER" id="PTHR13337:SF2">
    <property type="entry name" value="SUCCINATE DEHYDROGENASE [UBIQUINONE] CYTOCHROME B SMALL SUBUNIT, MITOCHONDRIAL"/>
    <property type="match status" value="1"/>
</dbReference>
<dbReference type="GO" id="GO:0005743">
    <property type="term" value="C:mitochondrial inner membrane"/>
    <property type="evidence" value="ECO:0007669"/>
    <property type="project" value="UniProtKB-SubCell"/>
</dbReference>
<dbReference type="GO" id="GO:0006121">
    <property type="term" value="P:mitochondrial electron transport, succinate to ubiquinone"/>
    <property type="evidence" value="ECO:0007669"/>
    <property type="project" value="TreeGrafter"/>
</dbReference>
<dbReference type="GO" id="GO:0046872">
    <property type="term" value="F:metal ion binding"/>
    <property type="evidence" value="ECO:0007669"/>
    <property type="project" value="UniProtKB-KW"/>
</dbReference>
<protein>
    <recommendedName>
        <fullName evidence="12">Succinate dehydrogenase [ubiquinone] cytochrome b small subunit</fullName>
    </recommendedName>
</protein>
<dbReference type="Proteomes" id="UP000188320">
    <property type="component" value="Unassembled WGS sequence"/>
</dbReference>
<accession>A0A1R1PRL7</accession>
<evidence type="ECO:0000313" key="13">
    <source>
        <dbReference type="EMBL" id="OMH83607.1"/>
    </source>
</evidence>
<dbReference type="Pfam" id="PF05328">
    <property type="entry name" value="CybS"/>
    <property type="match status" value="1"/>
</dbReference>
<evidence type="ECO:0000256" key="2">
    <source>
        <dbReference type="ARBA" id="ARBA00007294"/>
    </source>
</evidence>
<evidence type="ECO:0000313" key="14">
    <source>
        <dbReference type="Proteomes" id="UP000188320"/>
    </source>
</evidence>
<feature type="transmembrane region" description="Helical" evidence="12">
    <location>
        <begin position="68"/>
        <end position="85"/>
    </location>
</feature>
<evidence type="ECO:0000256" key="6">
    <source>
        <dbReference type="ARBA" id="ARBA00022946"/>
    </source>
</evidence>
<dbReference type="Gene3D" id="1.20.1300.10">
    <property type="entry name" value="Fumarate reductase/succinate dehydrogenase, transmembrane subunit"/>
    <property type="match status" value="1"/>
</dbReference>
<evidence type="ECO:0000256" key="9">
    <source>
        <dbReference type="ARBA" id="ARBA00023136"/>
    </source>
</evidence>
<comment type="caution">
    <text evidence="13">The sequence shown here is derived from an EMBL/GenBank/DDBJ whole genome shotgun (WGS) entry which is preliminary data.</text>
</comment>
<keyword evidence="8 12" id="KW-0496">Mitochondrion</keyword>
<evidence type="ECO:0000256" key="7">
    <source>
        <dbReference type="ARBA" id="ARBA00022989"/>
    </source>
</evidence>
<dbReference type="GO" id="GO:0020037">
    <property type="term" value="F:heme binding"/>
    <property type="evidence" value="ECO:0007669"/>
    <property type="project" value="TreeGrafter"/>
</dbReference>
<evidence type="ECO:0000256" key="4">
    <source>
        <dbReference type="ARBA" id="ARBA00022692"/>
    </source>
</evidence>
<keyword evidence="9 12" id="KW-0472">Membrane</keyword>
<dbReference type="PANTHER" id="PTHR13337">
    <property type="entry name" value="SUCCINATE DEHYDROGENASE"/>
    <property type="match status" value="1"/>
</dbReference>
<keyword evidence="11" id="KW-0479">Metal-binding</keyword>
<feature type="binding site" evidence="10">
    <location>
        <position position="113"/>
    </location>
    <ligand>
        <name>a ubiquinone</name>
        <dbReference type="ChEBI" id="CHEBI:16389"/>
        <note>ligand shared with IP/SDHB</note>
    </ligand>
</feature>
<keyword evidence="13" id="KW-0830">Ubiquinone</keyword>
<organism evidence="13 14">
    <name type="scientific">Zancudomyces culisetae</name>
    <name type="common">Gut fungus</name>
    <name type="synonym">Smittium culisetae</name>
    <dbReference type="NCBI Taxonomy" id="1213189"/>
    <lineage>
        <taxon>Eukaryota</taxon>
        <taxon>Fungi</taxon>
        <taxon>Fungi incertae sedis</taxon>
        <taxon>Zoopagomycota</taxon>
        <taxon>Kickxellomycotina</taxon>
        <taxon>Harpellomycetes</taxon>
        <taxon>Harpellales</taxon>
        <taxon>Legeriomycetaceae</taxon>
        <taxon>Zancudomyces</taxon>
    </lineage>
</organism>
<evidence type="ECO:0000256" key="10">
    <source>
        <dbReference type="PIRSR" id="PIRSR607992-1"/>
    </source>
</evidence>
<sequence>MFGVTATSFRVLGRQLPMRATRVGAALAVSPMTRASGLSIRDRVSMLHTSIAKLPSEKSAVVHENLDTYVTISLIPLIGVSVFYGPQPINDFLLGIAFPIHAYFGICQPIGDYVRADRYPKLHFLFTWMLKIGAALALYGCYIINTKDVGITAYVKRLWNSRNSANTQ</sequence>
<evidence type="ECO:0000256" key="12">
    <source>
        <dbReference type="RuleBase" id="RU364031"/>
    </source>
</evidence>
<keyword evidence="7 12" id="KW-1133">Transmembrane helix</keyword>
<feature type="binding site" description="axial binding residue" evidence="11">
    <location>
        <position position="101"/>
    </location>
    <ligand>
        <name>heme b</name>
        <dbReference type="ChEBI" id="CHEBI:60344"/>
        <note>ligand shared with SDHC</note>
    </ligand>
    <ligandPart>
        <name>Fe</name>
        <dbReference type="ChEBI" id="CHEBI:18248"/>
    </ligandPart>
</feature>
<feature type="transmembrane region" description="Helical" evidence="12">
    <location>
        <begin position="123"/>
        <end position="144"/>
    </location>
</feature>
<keyword evidence="5 12" id="KW-0999">Mitochondrion inner membrane</keyword>
<gene>
    <name evidence="13" type="ORF">AX774_g2882</name>
</gene>
<dbReference type="InterPro" id="IPR034804">
    <property type="entry name" value="SQR/QFR_C/D"/>
</dbReference>
<name>A0A1R1PRL7_ZANCU</name>
<evidence type="ECO:0000256" key="5">
    <source>
        <dbReference type="ARBA" id="ARBA00022792"/>
    </source>
</evidence>
<dbReference type="InterPro" id="IPR007992">
    <property type="entry name" value="CybS"/>
</dbReference>
<evidence type="ECO:0000256" key="8">
    <source>
        <dbReference type="ARBA" id="ARBA00023128"/>
    </source>
</evidence>
<dbReference type="EMBL" id="LSSK01000353">
    <property type="protein sequence ID" value="OMH83607.1"/>
    <property type="molecule type" value="Genomic_DNA"/>
</dbReference>
<comment type="similarity">
    <text evidence="2 12">Belongs to the CybS family.</text>
</comment>
<dbReference type="GO" id="GO:0006099">
    <property type="term" value="P:tricarboxylic acid cycle"/>
    <property type="evidence" value="ECO:0007669"/>
    <property type="project" value="TreeGrafter"/>
</dbReference>